<feature type="region of interest" description="Disordered" evidence="18">
    <location>
        <begin position="1485"/>
        <end position="1554"/>
    </location>
</feature>
<keyword evidence="12" id="KW-0010">Activator</keyword>
<evidence type="ECO:0000256" key="10">
    <source>
        <dbReference type="ARBA" id="ARBA00022990"/>
    </source>
</evidence>
<dbReference type="InterPro" id="IPR001841">
    <property type="entry name" value="Znf_RING"/>
</dbReference>
<keyword evidence="6" id="KW-0227">DNA damage</keyword>
<dbReference type="GO" id="GO:0008270">
    <property type="term" value="F:zinc ion binding"/>
    <property type="evidence" value="ECO:0007669"/>
    <property type="project" value="UniProtKB-KW"/>
</dbReference>
<feature type="region of interest" description="Disordered" evidence="18">
    <location>
        <begin position="110"/>
        <end position="176"/>
    </location>
</feature>
<feature type="region of interest" description="Disordered" evidence="18">
    <location>
        <begin position="994"/>
        <end position="1104"/>
    </location>
</feature>
<feature type="compositionally biased region" description="Polar residues" evidence="18">
    <location>
        <begin position="1162"/>
        <end position="1184"/>
    </location>
</feature>
<dbReference type="GO" id="GO:0000724">
    <property type="term" value="P:double-strand break repair via homologous recombination"/>
    <property type="evidence" value="ECO:0007669"/>
    <property type="project" value="TreeGrafter"/>
</dbReference>
<feature type="non-terminal residue" evidence="21">
    <location>
        <position position="1865"/>
    </location>
</feature>
<proteinExistence type="predicted"/>
<feature type="compositionally biased region" description="Polar residues" evidence="18">
    <location>
        <begin position="1485"/>
        <end position="1497"/>
    </location>
</feature>
<feature type="region of interest" description="Disordered" evidence="18">
    <location>
        <begin position="1233"/>
        <end position="1261"/>
    </location>
</feature>
<dbReference type="InterPro" id="IPR013083">
    <property type="entry name" value="Znf_RING/FYVE/PHD"/>
</dbReference>
<dbReference type="GO" id="GO:0045944">
    <property type="term" value="P:positive regulation of transcription by RNA polymerase II"/>
    <property type="evidence" value="ECO:0007669"/>
    <property type="project" value="TreeGrafter"/>
</dbReference>
<dbReference type="GO" id="GO:0003677">
    <property type="term" value="F:DNA binding"/>
    <property type="evidence" value="ECO:0007669"/>
    <property type="project" value="InterPro"/>
</dbReference>
<dbReference type="Pfam" id="PF00533">
    <property type="entry name" value="BRCT"/>
    <property type="match status" value="1"/>
</dbReference>
<evidence type="ECO:0000256" key="18">
    <source>
        <dbReference type="SAM" id="MobiDB-lite"/>
    </source>
</evidence>
<evidence type="ECO:0000256" key="7">
    <source>
        <dbReference type="ARBA" id="ARBA00022771"/>
    </source>
</evidence>
<evidence type="ECO:0000256" key="15">
    <source>
        <dbReference type="ARBA" id="ARBA00023204"/>
    </source>
</evidence>
<keyword evidence="4" id="KW-0479">Metal-binding</keyword>
<feature type="region of interest" description="Disordered" evidence="18">
    <location>
        <begin position="604"/>
        <end position="625"/>
    </location>
</feature>
<feature type="region of interest" description="Disordered" evidence="18">
    <location>
        <begin position="428"/>
        <end position="448"/>
    </location>
</feature>
<dbReference type="SUPFAM" id="SSF52113">
    <property type="entry name" value="BRCT domain"/>
    <property type="match status" value="2"/>
</dbReference>
<dbReference type="GO" id="GO:0070531">
    <property type="term" value="C:BRCA1-A complex"/>
    <property type="evidence" value="ECO:0007669"/>
    <property type="project" value="TreeGrafter"/>
</dbReference>
<keyword evidence="3" id="KW-0444">Lipid biosynthesis</keyword>
<dbReference type="InterPro" id="IPR031099">
    <property type="entry name" value="BRCA1-associated"/>
</dbReference>
<keyword evidence="22" id="KW-1185">Reference proteome</keyword>
<evidence type="ECO:0000256" key="8">
    <source>
        <dbReference type="ARBA" id="ARBA00022832"/>
    </source>
</evidence>
<dbReference type="SMART" id="SM00184">
    <property type="entry name" value="RING"/>
    <property type="match status" value="1"/>
</dbReference>
<sequence length="1865" mass="211867">MANRSQPSDIDRVCEAIHGLQKSLECTICLEFLTEPTKTRCGHSFCKICVGKVLQMKDACCPLCKKNLNRRNISKDDDLQTYIEKFKNLVTAIQNDTNIEYTELLSHSKKPCNTKESCSYSDSRQPSQDSNKEKRSKKEKSSCQSNQNANRQIDKPSTSRETMIDRNNPRCGLKVSNKKPATLSNLYSALPSDETRITPDVKIRSWLHQFPDNLSTDKPDIDDSIAKNKKLPIEDEAQSIISISDKNSKSDEIIEVHRNRINAKCRSSQDRKQNMDCSESIDEDNTLSQVNKEANQIDKVIEPNSTSSKLKYKTLHTKIRTKENREKNAKSNVEETNSQNSCTSWMTAYDPNATSMPSCLGIRSTSAISEQSTANWHSMIEFEKEMKRGSKRKIKKLNVSIEKNKNLPRIIEDVILSKSNKYDSARLAANHKKNEKETNISSESSGRKQNAIDKNLNLSDAKVKALIDTNNQTELFDEDGANCSKSIHPINTSATLEEGRQTDIINLNINQINKIIGLDNAAEDRYCEKNSADYSNASPSQRKRLTAVTPEKLNESIYEHERIRNISQTSTDNFETLSDCLSAEKRSLGSREIGNVQETLNETVSSQLSSASKKGRLSLKKRRTENKNVESPLLSDYSLSYRFSMDINCISDRKNVNSPVSKDDKLFDRLKVVRRDLNFKIREIQQRTDQNTIAASASKGIIEIENNNENVSNILHQDKKLSHNFTDESTVSKKYLSTKSKSVENQGRQSLVKFIQLGLLNIRRLNRYFYAGPTKREMSMPAEVRVTSVCNMQLSRSEMYVATSPNPWNSQNSNNTVVENTCFANNLNSNKAVSKEFPAQICTASATSTPKKNTDSHLNQTKNTKVVHSSLNANQRSDKSIENVTEKNAQFLHKPSCVDKNAIHGISHIHPGTSKSIKLLSPDKDSQLKFLAIDSPTSERDKLRRANSIKSVIKGNNFSEMKNSHLETSTLDKAQEPFIENLCKKRKRTRYANDRELFEDKSSDGNDSSNSATDSSRSTIKLERYNELSRKASSSRLDEHKKRRLSSSDDQDVEVISSVSKQQNIPRRKFKISSSDSESESETHVTKNLKSDNQCVQRNSSITDSATKQCSIKQDSENLRMRNIIDKWSNEHMMQTKLMKESKNSQNSFKSTKSRSEEIPASHQSSHSSNALNTEKNSKPSQKSFARESDMFESNSFFNSDNVDYILQSTKNTNDTSKKIADTSNDDIINKVLQIDRSRSNTDGRPDSVSRNDITNQREKDNRELLQDNFDEIIANVEQPQSEDFISCSEQPDRNPNRPLAKQKTSNCLAMTDESCGIIQETPAISPSSTNDMFEQYSSRNVKKLPATNAISKFQETFNEWITKYPDKENVACNQKRHGYVGDQRDRNDSMTNADAFDKDSRKTIASKHNVSREKEKFSEERNVLIQSASRLDISNDNIYRAAVADNESISKDDSFNDSLMNITQHQVRLQMFERDLFGIASQNQTKTIKMNSQNDLSQREQRTPKKRKQNIQDKNTESEECFADEDDVVENTPEKKMKNCGNSTIESGESAKPSFLTPLLKKAEWTPNTSKPHQIVHSLSGSSTPINLLEPSSQTIFEMDRRNERVRNDGILLAKQMNANMLENVRWQPDKRNLRFVCSGLSAKEITTVKEFAAKHNASYVNQFDHNVTHVIVKTIGEQNMANSTLKYLQGIAHRKWLVSYRWIEDCNMQQKLLDEIPYEATTQTDVVANGDGPRNSRLRDKDLFEGFTFLCIEPYDNVSLNQYEDLLRATGATVVHSFEALDKMGGLKGVVIQDNIHDDKTIEYWYRTSKAAPILVDWIVECIGHYKLLKLTPYSPCLSPQDFCAIGYPRELIEEDEEYSDNE</sequence>
<feature type="domain" description="BRCT" evidence="20">
    <location>
        <begin position="1741"/>
        <end position="1838"/>
    </location>
</feature>
<keyword evidence="2" id="KW-1017">Isopeptide bond</keyword>
<name>A0A836KF08_9HYME</name>
<feature type="compositionally biased region" description="Basic and acidic residues" evidence="18">
    <location>
        <begin position="1234"/>
        <end position="1261"/>
    </location>
</feature>
<dbReference type="Pfam" id="PF13923">
    <property type="entry name" value="zf-C3HC4_2"/>
    <property type="match status" value="1"/>
</dbReference>
<dbReference type="PROSITE" id="PS50172">
    <property type="entry name" value="BRCT"/>
    <property type="match status" value="2"/>
</dbReference>
<keyword evidence="13" id="KW-0275">Fatty acid biosynthesis</keyword>
<feature type="compositionally biased region" description="Basic and acidic residues" evidence="18">
    <location>
        <begin position="152"/>
        <end position="168"/>
    </location>
</feature>
<comment type="caution">
    <text evidence="21">The sequence shown here is derived from an EMBL/GenBank/DDBJ whole genome shotgun (WGS) entry which is preliminary data.</text>
</comment>
<keyword evidence="9" id="KW-0862">Zinc</keyword>
<evidence type="ECO:0000256" key="12">
    <source>
        <dbReference type="ARBA" id="ARBA00023159"/>
    </source>
</evidence>
<protein>
    <submittedName>
        <fullName evidence="21">BRCA1 protein</fullName>
    </submittedName>
</protein>
<evidence type="ECO:0000313" key="22">
    <source>
        <dbReference type="Proteomes" id="UP000669903"/>
    </source>
</evidence>
<dbReference type="PROSITE" id="PS50089">
    <property type="entry name" value="ZF_RING_2"/>
    <property type="match status" value="1"/>
</dbReference>
<feature type="compositionally biased region" description="Acidic residues" evidence="18">
    <location>
        <begin position="1519"/>
        <end position="1530"/>
    </location>
</feature>
<feature type="non-terminal residue" evidence="21">
    <location>
        <position position="1"/>
    </location>
</feature>
<dbReference type="InterPro" id="IPR011364">
    <property type="entry name" value="BRCA1"/>
</dbReference>
<feature type="region of interest" description="Disordered" evidence="18">
    <location>
        <begin position="1139"/>
        <end position="1187"/>
    </location>
</feature>
<feature type="compositionally biased region" description="Basic residues" evidence="18">
    <location>
        <begin position="613"/>
        <end position="624"/>
    </location>
</feature>
<feature type="compositionally biased region" description="Low complexity" evidence="18">
    <location>
        <begin position="1005"/>
        <end position="1018"/>
    </location>
</feature>
<feature type="compositionally biased region" description="Basic and acidic residues" evidence="18">
    <location>
        <begin position="1020"/>
        <end position="1040"/>
    </location>
</feature>
<evidence type="ECO:0000256" key="2">
    <source>
        <dbReference type="ARBA" id="ARBA00022499"/>
    </source>
</evidence>
<dbReference type="Proteomes" id="UP000669903">
    <property type="component" value="Unassembled WGS sequence"/>
</dbReference>
<evidence type="ECO:0000256" key="13">
    <source>
        <dbReference type="ARBA" id="ARBA00023160"/>
    </source>
</evidence>
<comment type="subcellular location">
    <subcellularLocation>
        <location evidence="1">Nucleus</location>
    </subcellularLocation>
</comment>
<keyword evidence="8" id="KW-0276">Fatty acid metabolism</keyword>
<evidence type="ECO:0000256" key="16">
    <source>
        <dbReference type="ARBA" id="ARBA00023242"/>
    </source>
</evidence>
<evidence type="ECO:0000256" key="5">
    <source>
        <dbReference type="ARBA" id="ARBA00022737"/>
    </source>
</evidence>
<reference evidence="21" key="1">
    <citation type="submission" date="2020-03" db="EMBL/GenBank/DDBJ databases">
        <title>Relaxed selection underlies rapid genomic changes in the transitions from sociality to social parasitism in ants.</title>
        <authorList>
            <person name="Bi X."/>
        </authorList>
    </citation>
    <scope>NUCLEOTIDE SEQUENCE</scope>
    <source>
        <strain evidence="21">BGI-DK2014a</strain>
        <tissue evidence="21">Whole body</tissue>
    </source>
</reference>
<dbReference type="InterPro" id="IPR001357">
    <property type="entry name" value="BRCT_dom"/>
</dbReference>
<keyword evidence="15" id="KW-0234">DNA repair</keyword>
<keyword evidence="5" id="KW-0677">Repeat</keyword>
<dbReference type="FunFam" id="3.40.50.10190:FF:000006">
    <property type="entry name" value="Breast cancer type 1 susceptibility protein homolog"/>
    <property type="match status" value="1"/>
</dbReference>
<keyword evidence="10" id="KW-0007">Acetylation</keyword>
<feature type="compositionally biased region" description="Polar residues" evidence="18">
    <location>
        <begin position="114"/>
        <end position="129"/>
    </location>
</feature>
<dbReference type="EMBL" id="JAANIC010000508">
    <property type="protein sequence ID" value="KAG5347756.1"/>
    <property type="molecule type" value="Genomic_DNA"/>
</dbReference>
<feature type="compositionally biased region" description="Polar residues" evidence="18">
    <location>
        <begin position="1086"/>
        <end position="1104"/>
    </location>
</feature>
<feature type="domain" description="RING-type" evidence="19">
    <location>
        <begin position="26"/>
        <end position="65"/>
    </location>
</feature>
<dbReference type="InterPro" id="IPR017907">
    <property type="entry name" value="Znf_RING_CS"/>
</dbReference>
<evidence type="ECO:0000256" key="4">
    <source>
        <dbReference type="ARBA" id="ARBA00022723"/>
    </source>
</evidence>
<dbReference type="SMART" id="SM00292">
    <property type="entry name" value="BRCT"/>
    <property type="match status" value="2"/>
</dbReference>
<keyword evidence="11" id="KW-0443">Lipid metabolism</keyword>
<feature type="compositionally biased region" description="Basic and acidic residues" evidence="18">
    <location>
        <begin position="994"/>
        <end position="1004"/>
    </location>
</feature>
<dbReference type="SUPFAM" id="SSF57850">
    <property type="entry name" value="RING/U-box"/>
    <property type="match status" value="1"/>
</dbReference>
<evidence type="ECO:0000256" key="11">
    <source>
        <dbReference type="ARBA" id="ARBA00023098"/>
    </source>
</evidence>
<dbReference type="GO" id="GO:0031436">
    <property type="term" value="C:BRCA1-BARD1 complex"/>
    <property type="evidence" value="ECO:0007669"/>
    <property type="project" value="TreeGrafter"/>
</dbReference>
<keyword evidence="16" id="KW-0539">Nucleus</keyword>
<dbReference type="GO" id="GO:0006633">
    <property type="term" value="P:fatty acid biosynthetic process"/>
    <property type="evidence" value="ECO:0007669"/>
    <property type="project" value="UniProtKB-KW"/>
</dbReference>
<feature type="compositionally biased region" description="Polar residues" evidence="18">
    <location>
        <begin position="439"/>
        <end position="448"/>
    </location>
</feature>
<dbReference type="PRINTS" id="PR00493">
    <property type="entry name" value="BRSTCANCERI"/>
</dbReference>
<gene>
    <name evidence="21" type="primary">Brca1</name>
    <name evidence="21" type="ORF">G6Z76_0000634</name>
</gene>
<evidence type="ECO:0000259" key="19">
    <source>
        <dbReference type="PROSITE" id="PS50089"/>
    </source>
</evidence>
<organism evidence="21 22">
    <name type="scientific">Acromyrmex charruanus</name>
    <dbReference type="NCBI Taxonomy" id="2715315"/>
    <lineage>
        <taxon>Eukaryota</taxon>
        <taxon>Metazoa</taxon>
        <taxon>Ecdysozoa</taxon>
        <taxon>Arthropoda</taxon>
        <taxon>Hexapoda</taxon>
        <taxon>Insecta</taxon>
        <taxon>Pterygota</taxon>
        <taxon>Neoptera</taxon>
        <taxon>Endopterygota</taxon>
        <taxon>Hymenoptera</taxon>
        <taxon>Apocrita</taxon>
        <taxon>Aculeata</taxon>
        <taxon>Formicoidea</taxon>
        <taxon>Formicidae</taxon>
        <taxon>Myrmicinae</taxon>
        <taxon>Acromyrmex</taxon>
    </lineage>
</organism>
<keyword evidence="7 17" id="KW-0863">Zinc-finger</keyword>
<dbReference type="PANTHER" id="PTHR13763">
    <property type="entry name" value="BREAST CANCER TYPE 1 SUSCEPTIBILITY PROTEIN BRCA1"/>
    <property type="match status" value="1"/>
</dbReference>
<dbReference type="InterPro" id="IPR036420">
    <property type="entry name" value="BRCT_dom_sf"/>
</dbReference>
<evidence type="ECO:0000256" key="1">
    <source>
        <dbReference type="ARBA" id="ARBA00004123"/>
    </source>
</evidence>
<keyword evidence="14" id="KW-0233">DNA recombination</keyword>
<dbReference type="CDD" id="cd16498">
    <property type="entry name" value="RING-HC_BRCA1"/>
    <property type="match status" value="1"/>
</dbReference>
<dbReference type="Gene3D" id="3.40.50.10190">
    <property type="entry name" value="BRCT domain"/>
    <property type="match status" value="2"/>
</dbReference>
<dbReference type="PROSITE" id="PS00518">
    <property type="entry name" value="ZF_RING_1"/>
    <property type="match status" value="1"/>
</dbReference>
<feature type="domain" description="BRCT" evidence="20">
    <location>
        <begin position="1633"/>
        <end position="1722"/>
    </location>
</feature>
<evidence type="ECO:0000256" key="9">
    <source>
        <dbReference type="ARBA" id="ARBA00022833"/>
    </source>
</evidence>
<dbReference type="PANTHER" id="PTHR13763:SF0">
    <property type="entry name" value="BREAST CANCER TYPE 1 SUSCEPTIBILITY PROTEIN"/>
    <property type="match status" value="1"/>
</dbReference>
<evidence type="ECO:0000313" key="21">
    <source>
        <dbReference type="EMBL" id="KAG5347756.1"/>
    </source>
</evidence>
<dbReference type="GO" id="GO:0004842">
    <property type="term" value="F:ubiquitin-protein transferase activity"/>
    <property type="evidence" value="ECO:0007669"/>
    <property type="project" value="InterPro"/>
</dbReference>
<evidence type="ECO:0000256" key="17">
    <source>
        <dbReference type="PROSITE-ProRule" id="PRU00175"/>
    </source>
</evidence>
<evidence type="ECO:0000256" key="3">
    <source>
        <dbReference type="ARBA" id="ARBA00022516"/>
    </source>
</evidence>
<evidence type="ECO:0000256" key="14">
    <source>
        <dbReference type="ARBA" id="ARBA00023172"/>
    </source>
</evidence>
<evidence type="ECO:0000259" key="20">
    <source>
        <dbReference type="PROSITE" id="PS50172"/>
    </source>
</evidence>
<evidence type="ECO:0000256" key="6">
    <source>
        <dbReference type="ARBA" id="ARBA00022763"/>
    </source>
</evidence>
<dbReference type="Gene3D" id="3.30.40.10">
    <property type="entry name" value="Zinc/RING finger domain, C3HC4 (zinc finger)"/>
    <property type="match status" value="1"/>
</dbReference>
<accession>A0A836KF08</accession>